<proteinExistence type="predicted"/>
<evidence type="ECO:0000313" key="2">
    <source>
        <dbReference type="Proteomes" id="UP000494102"/>
    </source>
</evidence>
<name>A0A6J5K8J6_9BURK</name>
<protein>
    <submittedName>
        <fullName evidence="1">Uncharacterized protein</fullName>
    </submittedName>
</protein>
<gene>
    <name evidence="1" type="ORF">LMG9964_04085</name>
</gene>
<reference evidence="1 2" key="1">
    <citation type="submission" date="2020-04" db="EMBL/GenBank/DDBJ databases">
        <authorList>
            <person name="De Canck E."/>
        </authorList>
    </citation>
    <scope>NUCLEOTIDE SEQUENCE [LARGE SCALE GENOMIC DNA]</scope>
    <source>
        <strain evidence="1 2">LMG 9964</strain>
    </source>
</reference>
<dbReference type="AlphaFoldDB" id="A0A6J5K8J6"/>
<dbReference type="Proteomes" id="UP000494102">
    <property type="component" value="Unassembled WGS sequence"/>
</dbReference>
<evidence type="ECO:0000313" key="1">
    <source>
        <dbReference type="EMBL" id="CAB4050419.1"/>
    </source>
</evidence>
<organism evidence="1 2">
    <name type="scientific">Paraburkholderia phenoliruptrix</name>
    <dbReference type="NCBI Taxonomy" id="252970"/>
    <lineage>
        <taxon>Bacteria</taxon>
        <taxon>Pseudomonadati</taxon>
        <taxon>Pseudomonadota</taxon>
        <taxon>Betaproteobacteria</taxon>
        <taxon>Burkholderiales</taxon>
        <taxon>Burkholderiaceae</taxon>
        <taxon>Paraburkholderia</taxon>
    </lineage>
</organism>
<accession>A0A6J5K8J6</accession>
<sequence length="42" mass="4794">MSNVSFPLAKAGCPMSRRSELHCRVPPYVYRSWLGCQTTTDF</sequence>
<dbReference type="EMBL" id="CADILN010000005">
    <property type="protein sequence ID" value="CAB4050419.1"/>
    <property type="molecule type" value="Genomic_DNA"/>
</dbReference>